<organism evidence="2 3">
    <name type="scientific">SAR86 cluster bacterium</name>
    <dbReference type="NCBI Taxonomy" id="2030880"/>
    <lineage>
        <taxon>Bacteria</taxon>
        <taxon>Pseudomonadati</taxon>
        <taxon>Pseudomonadota</taxon>
        <taxon>Gammaproteobacteria</taxon>
        <taxon>SAR86 cluster</taxon>
    </lineage>
</organism>
<feature type="domain" description="AB hydrolase-1" evidence="1">
    <location>
        <begin position="45"/>
        <end position="299"/>
    </location>
</feature>
<dbReference type="Gene3D" id="3.40.50.1820">
    <property type="entry name" value="alpha/beta hydrolase"/>
    <property type="match status" value="1"/>
</dbReference>
<dbReference type="InterPro" id="IPR000073">
    <property type="entry name" value="AB_hydrolase_1"/>
</dbReference>
<evidence type="ECO:0000313" key="3">
    <source>
        <dbReference type="Proteomes" id="UP000252147"/>
    </source>
</evidence>
<dbReference type="GO" id="GO:0016787">
    <property type="term" value="F:hydrolase activity"/>
    <property type="evidence" value="ECO:0007669"/>
    <property type="project" value="UniProtKB-KW"/>
</dbReference>
<dbReference type="PANTHER" id="PTHR43433">
    <property type="entry name" value="HYDROLASE, ALPHA/BETA FOLD FAMILY PROTEIN"/>
    <property type="match status" value="1"/>
</dbReference>
<dbReference type="AlphaFoldDB" id="A0A368BMH7"/>
<protein>
    <submittedName>
        <fullName evidence="2">Alpha/beta hydrolase</fullName>
    </submittedName>
</protein>
<accession>A0A368BMH7</accession>
<evidence type="ECO:0000259" key="1">
    <source>
        <dbReference type="Pfam" id="PF00561"/>
    </source>
</evidence>
<keyword evidence="2" id="KW-0378">Hydrolase</keyword>
<dbReference type="EMBL" id="QOPD01000005">
    <property type="protein sequence ID" value="RCL38094.1"/>
    <property type="molecule type" value="Genomic_DNA"/>
</dbReference>
<name>A0A368BMH7_9GAMM</name>
<dbReference type="Proteomes" id="UP000252147">
    <property type="component" value="Unassembled WGS sequence"/>
</dbReference>
<dbReference type="SUPFAM" id="SSF53474">
    <property type="entry name" value="alpha/beta-Hydrolases"/>
    <property type="match status" value="1"/>
</dbReference>
<reference evidence="2 3" key="1">
    <citation type="journal article" date="2018" name="Microbiome">
        <title>Fine metagenomic profile of the Mediterranean stratified and mixed water columns revealed by assembly and recruitment.</title>
        <authorList>
            <person name="Haro-Moreno J.M."/>
            <person name="Lopez-Perez M."/>
            <person name="De La Torre J.R."/>
            <person name="Picazo A."/>
            <person name="Camacho A."/>
            <person name="Rodriguez-Valera F."/>
        </authorList>
    </citation>
    <scope>NUCLEOTIDE SEQUENCE [LARGE SCALE GENOMIC DNA]</scope>
    <source>
        <strain evidence="2">MED-G83</strain>
    </source>
</reference>
<dbReference type="InterPro" id="IPR050471">
    <property type="entry name" value="AB_hydrolase"/>
</dbReference>
<evidence type="ECO:0000313" key="2">
    <source>
        <dbReference type="EMBL" id="RCL38094.1"/>
    </source>
</evidence>
<dbReference type="InterPro" id="IPR029058">
    <property type="entry name" value="AB_hydrolase_fold"/>
</dbReference>
<gene>
    <name evidence="2" type="ORF">DBW97_03420</name>
</gene>
<dbReference type="Pfam" id="PF00561">
    <property type="entry name" value="Abhydrolase_1"/>
    <property type="match status" value="1"/>
</dbReference>
<sequence length="319" mass="36100">MIKKFFIFIYCLFFSIDLIASNDGYARNGQVDIFYKDLGPAENTPVILVMGLGGQLTYWPDYLLDFLIEGGYRPIIFDNRDVGFSTSFESEGRPNVFLNYLKFYLNLPIKSPYSLDDMSNDIIAVLDTLDIKKSHLIGMSMGGMISQHVLINNPNRFYSYTQIASMVKAPDARTAPKGRLGELLRNRAGRSLTDEQRIDRAIEIYTLLGAGKENFDNPEFRQGVKKNIERSPNDTGFSRQLLAIIADRKRINNIQKIATPTLIIHGTLDPLIPISEGKRSHELIKNSSFVEIKNMGHLLSQEILEEFSEPLSQHLANNS</sequence>
<dbReference type="PANTHER" id="PTHR43433:SF5">
    <property type="entry name" value="AB HYDROLASE-1 DOMAIN-CONTAINING PROTEIN"/>
    <property type="match status" value="1"/>
</dbReference>
<comment type="caution">
    <text evidence="2">The sequence shown here is derived from an EMBL/GenBank/DDBJ whole genome shotgun (WGS) entry which is preliminary data.</text>
</comment>
<proteinExistence type="predicted"/>